<evidence type="ECO:0000256" key="8">
    <source>
        <dbReference type="ARBA" id="ARBA00023136"/>
    </source>
</evidence>
<evidence type="ECO:0000256" key="13">
    <source>
        <dbReference type="ARBA" id="ARBA00093511"/>
    </source>
</evidence>
<dbReference type="InterPro" id="IPR035986">
    <property type="entry name" value="PKD_dom_sf"/>
</dbReference>
<protein>
    <recommendedName>
        <fullName evidence="12">VPS10 domain-containing receptor SorCS3</fullName>
    </recommendedName>
</protein>
<keyword evidence="5" id="KW-0677">Repeat</keyword>
<dbReference type="Pfam" id="PF00801">
    <property type="entry name" value="PKD"/>
    <property type="match status" value="1"/>
</dbReference>
<dbReference type="FunFam" id="2.10.70.80:FF:000001">
    <property type="entry name" value="Sortilin-related VPS10 domain-containing receptor 1"/>
    <property type="match status" value="1"/>
</dbReference>
<keyword evidence="7" id="KW-0770">Synapse</keyword>
<dbReference type="FunFam" id="2.130.10.10:FF:000388">
    <property type="entry name" value="VPS10 domain-containing receptor SorCS3"/>
    <property type="match status" value="1"/>
</dbReference>
<proteinExistence type="inferred from homology"/>
<evidence type="ECO:0000256" key="5">
    <source>
        <dbReference type="ARBA" id="ARBA00022737"/>
    </source>
</evidence>
<dbReference type="Gene3D" id="2.60.40.10">
    <property type="entry name" value="Immunoglobulins"/>
    <property type="match status" value="1"/>
</dbReference>
<keyword evidence="8 15" id="KW-0472">Membrane</keyword>
<dbReference type="InterPro" id="IPR031777">
    <property type="entry name" value="Sortilin_C"/>
</dbReference>
<evidence type="ECO:0000256" key="2">
    <source>
        <dbReference type="ARBA" id="ARBA00022475"/>
    </source>
</evidence>
<dbReference type="OMA" id="RRNDGNC"/>
<dbReference type="Pfam" id="PF15902">
    <property type="entry name" value="Sortilin-Vps10"/>
    <property type="match status" value="1"/>
</dbReference>
<dbReference type="InterPro" id="IPR000601">
    <property type="entry name" value="PKD_dom"/>
</dbReference>
<dbReference type="FunFam" id="3.30.60.270:FF:000001">
    <property type="entry name" value="Sortilin related VPS10 domain containing receptor 1"/>
    <property type="match status" value="1"/>
</dbReference>
<evidence type="ECO:0000256" key="10">
    <source>
        <dbReference type="ARBA" id="ARBA00034105"/>
    </source>
</evidence>
<keyword evidence="17" id="KW-1185">Reference proteome</keyword>
<reference evidence="18" key="1">
    <citation type="submission" date="2025-08" db="UniProtKB">
        <authorList>
            <consortium name="RefSeq"/>
        </authorList>
    </citation>
    <scope>IDENTIFICATION</scope>
    <source>
        <tissue evidence="18">Blood</tissue>
    </source>
</reference>
<keyword evidence="9" id="KW-0325">Glycoprotein</keyword>
<dbReference type="Gene3D" id="2.130.10.10">
    <property type="entry name" value="YVTN repeat-like/Quinoprotein amine dehydrogenase"/>
    <property type="match status" value="1"/>
</dbReference>
<keyword evidence="2" id="KW-1003">Cell membrane</keyword>
<evidence type="ECO:0000256" key="9">
    <source>
        <dbReference type="ARBA" id="ARBA00023180"/>
    </source>
</evidence>
<feature type="domain" description="PKD" evidence="16">
    <location>
        <begin position="918"/>
        <end position="963"/>
    </location>
</feature>
<dbReference type="InParanoid" id="A0A6P9DTY8"/>
<dbReference type="FunFam" id="2.60.40.10:FF:000083">
    <property type="entry name" value="Sortilin-related VPS10 domain containing receptor 2"/>
    <property type="match status" value="1"/>
</dbReference>
<dbReference type="AlphaFoldDB" id="A0A6P9DTY8"/>
<evidence type="ECO:0000256" key="11">
    <source>
        <dbReference type="ARBA" id="ARBA00060372"/>
    </source>
</evidence>
<dbReference type="PANTHER" id="PTHR12106:SF10">
    <property type="entry name" value="VPS10 DOMAIN-CONTAINING RECEPTOR SORCS3"/>
    <property type="match status" value="1"/>
</dbReference>
<evidence type="ECO:0000313" key="18">
    <source>
        <dbReference type="RefSeq" id="XP_034295946.1"/>
    </source>
</evidence>
<dbReference type="Gene3D" id="3.30.60.270">
    <property type="match status" value="1"/>
</dbReference>
<dbReference type="InterPro" id="IPR006581">
    <property type="entry name" value="VPS10"/>
</dbReference>
<dbReference type="InterPro" id="IPR015943">
    <property type="entry name" value="WD40/YVTN_repeat-like_dom_sf"/>
</dbReference>
<dbReference type="PANTHER" id="PTHR12106">
    <property type="entry name" value="SORTILIN RELATED"/>
    <property type="match status" value="1"/>
</dbReference>
<keyword evidence="4" id="KW-0732">Signal</keyword>
<dbReference type="Pfam" id="PF15901">
    <property type="entry name" value="Sortilin_C"/>
    <property type="match status" value="1"/>
</dbReference>
<dbReference type="SUPFAM" id="SSF49299">
    <property type="entry name" value="PKD domain"/>
    <property type="match status" value="2"/>
</dbReference>
<gene>
    <name evidence="18" type="primary">LOC117678684</name>
</gene>
<dbReference type="InterPro" id="IPR050310">
    <property type="entry name" value="VPS10-sortilin"/>
</dbReference>
<feature type="transmembrane region" description="Helical" evidence="15">
    <location>
        <begin position="1184"/>
        <end position="1202"/>
    </location>
</feature>
<keyword evidence="3 15" id="KW-0812">Transmembrane</keyword>
<evidence type="ECO:0000256" key="1">
    <source>
        <dbReference type="ARBA" id="ARBA00010818"/>
    </source>
</evidence>
<evidence type="ECO:0000256" key="6">
    <source>
        <dbReference type="ARBA" id="ARBA00022989"/>
    </source>
</evidence>
<dbReference type="RefSeq" id="XP_034295946.1">
    <property type="nucleotide sequence ID" value="XM_034440055.2"/>
</dbReference>
<evidence type="ECO:0000256" key="14">
    <source>
        <dbReference type="SAM" id="MobiDB-lite"/>
    </source>
</evidence>
<keyword evidence="18" id="KW-0675">Receptor</keyword>
<sequence length="1280" mass="142883">MERGAGWSSGCCVAWIASAWLLFGAGSFVGAEITCRSCFQSSLSPTSFRVKLLQLPSPLEVPRGVKLGPSGDEDGETLQENPRGGWGAAGEALEEEGEAMGAPRKDPDPARAQGTAPATPEKATGGPPKETERARRSPDLGGSHQLGNRAKGRGSSLPSVWAEMQQMPGGGSVGESPAGSPRARRSSEDWQPFGPDRRGVEGGGWDASSPDGHRARSPGRGSKEEGRLGKLRGGGGEELKLSSTTFALNGDSAHNQAMVHWSGYNSSVILILTKLHDFNLGSVTESSLWRSTDYGTTYEKLNDKVGLKTVLSYLYVSPTNKRKIMLLSDPEIESSILISNDEGASYQKYRLSFYIQSLLFHPKQEDWILAYSIDQKLYSSMDFGRRWQIMHERITPNRFYWSVTDLDKEPDLVHMEGRTPDGHAHYITCRIQECSETTRNGPFLHSIDTSSLVVQDEYIFIQVTSGGRANYYVSYKREAFTQIKLPKYSLPKDMHIISTDENQVFAAVQEWNQNDTYNLYISDVRGVYFTLALENVKSNRGLEGNVIIDLYEVAGIKGILLANKKVEDQIKTFITYNKGRDWRLLQAPDSDLRGDPIHCLLPFCSLHLHLQVPENPYTSGSISSKETVPGLLVATGNVGTELSYTEIGMYVSSDGGNSWRQIFEEEYNVWFLDWGGALVAMKHTSMPIRHLWVSFDEGRTWNKYGFTSAPLFVDGSLVEPGIETQIMTIFGHLNLRSEWQLVKVDYKSIFSRRCTKDDFQSWHLHNQGEPCVMGERKIYKKRKSGAWCALSRDYSRTVVSEPCICAEWDFECDYGYERHSNNQCIPAFWFNPSSWMKECSLGQSYLNSTGYRRIVSNNCTDGLQEKYAAKPEQCPGKAPRGLHILTSTGKLVTEQGYNTTFIILMEEGDLQRTNIQLDFGDGTAVSYANFSPIEDGIRHVYKSTGIFHVTAYAENNLGSDLAALFLHVVCPVERVHLSVPFVAIRNKEVNLTAVVWPNQSGTLTYFWWFGNNSKPFITLDSSISYIFTSEGLNTITVQVSAGNILIQDTRNIAVHEYFQSQLLSFSPNLDYHNPDIPEWREDIGRVIKAALVHVTGIPKEQILVAVFPGLPTSAELFILPHQNISERRKDSEDDLEQAVEILFSALNQNLVQFELKPGMEIIVYVTQLTLAPLVDSGAGHSSSAMLMLLSVVFVGLAVFLIYKFKRKIPWINIYAQVQHDKEQEMIGSVSQNENAPKISLSEFTDPEELMDKELDARVIGSISTISNSESTKEIPNCTSV</sequence>
<evidence type="ECO:0000259" key="16">
    <source>
        <dbReference type="PROSITE" id="PS50093"/>
    </source>
</evidence>
<dbReference type="Gene3D" id="2.10.70.80">
    <property type="match status" value="1"/>
</dbReference>
<dbReference type="SMART" id="SM00602">
    <property type="entry name" value="VPS10"/>
    <property type="match status" value="1"/>
</dbReference>
<dbReference type="PROSITE" id="PS50093">
    <property type="entry name" value="PKD"/>
    <property type="match status" value="1"/>
</dbReference>
<organism evidence="17 18">
    <name type="scientific">Pantherophis guttatus</name>
    <name type="common">Corn snake</name>
    <name type="synonym">Elaphe guttata</name>
    <dbReference type="NCBI Taxonomy" id="94885"/>
    <lineage>
        <taxon>Eukaryota</taxon>
        <taxon>Metazoa</taxon>
        <taxon>Chordata</taxon>
        <taxon>Craniata</taxon>
        <taxon>Vertebrata</taxon>
        <taxon>Euteleostomi</taxon>
        <taxon>Lepidosauria</taxon>
        <taxon>Squamata</taxon>
        <taxon>Bifurcata</taxon>
        <taxon>Unidentata</taxon>
        <taxon>Episquamata</taxon>
        <taxon>Toxicofera</taxon>
        <taxon>Serpentes</taxon>
        <taxon>Colubroidea</taxon>
        <taxon>Colubridae</taxon>
        <taxon>Colubrinae</taxon>
        <taxon>Pantherophis</taxon>
    </lineage>
</organism>
<dbReference type="SUPFAM" id="SSF110296">
    <property type="entry name" value="Oligoxyloglucan reducing end-specific cellobiohydrolase"/>
    <property type="match status" value="1"/>
</dbReference>
<dbReference type="KEGG" id="pgut:117678684"/>
<comment type="subcellular location">
    <subcellularLocation>
        <location evidence="10">Postsynaptic density</location>
    </subcellularLocation>
    <subcellularLocation>
        <location evidence="11">Synaptic cell membrane</location>
        <topology evidence="11">Single-pass type I membrane protein</topology>
    </subcellularLocation>
</comment>
<evidence type="ECO:0000256" key="4">
    <source>
        <dbReference type="ARBA" id="ARBA00022729"/>
    </source>
</evidence>
<keyword evidence="6 15" id="KW-1133">Transmembrane helix</keyword>
<feature type="region of interest" description="Disordered" evidence="14">
    <location>
        <begin position="60"/>
        <end position="236"/>
    </location>
</feature>
<accession>A0A6P9DTY8</accession>
<comment type="similarity">
    <text evidence="1">Belongs to the VPS10-related sortilin family. SORCS subfamily.</text>
</comment>
<dbReference type="InterPro" id="IPR013783">
    <property type="entry name" value="Ig-like_fold"/>
</dbReference>
<dbReference type="GO" id="GO:0098839">
    <property type="term" value="C:postsynaptic density membrane"/>
    <property type="evidence" value="ECO:0007669"/>
    <property type="project" value="TreeGrafter"/>
</dbReference>
<name>A0A6P9DTY8_PANGU</name>
<evidence type="ECO:0000313" key="17">
    <source>
        <dbReference type="Proteomes" id="UP001652622"/>
    </source>
</evidence>
<evidence type="ECO:0000256" key="12">
    <source>
        <dbReference type="ARBA" id="ARBA00074086"/>
    </source>
</evidence>
<comment type="subunit">
    <text evidence="13">Homodimer. Interacts with NGF. Interacts with DLG4/PSD95 and PICK1.</text>
</comment>
<evidence type="ECO:0000256" key="3">
    <source>
        <dbReference type="ARBA" id="ARBA00022692"/>
    </source>
</evidence>
<dbReference type="Proteomes" id="UP001652622">
    <property type="component" value="Unplaced"/>
</dbReference>
<feature type="compositionally biased region" description="Basic and acidic residues" evidence="14">
    <location>
        <begin position="129"/>
        <end position="138"/>
    </location>
</feature>
<evidence type="ECO:0000256" key="15">
    <source>
        <dbReference type="SAM" id="Phobius"/>
    </source>
</evidence>
<dbReference type="InterPro" id="IPR031778">
    <property type="entry name" value="Sortilin_N"/>
</dbReference>
<evidence type="ECO:0000256" key="7">
    <source>
        <dbReference type="ARBA" id="ARBA00023018"/>
    </source>
</evidence>